<evidence type="ECO:0000313" key="1">
    <source>
        <dbReference type="Proteomes" id="UP000887564"/>
    </source>
</evidence>
<reference evidence="2" key="1">
    <citation type="submission" date="2022-11" db="UniProtKB">
        <authorList>
            <consortium name="WormBaseParasite"/>
        </authorList>
    </citation>
    <scope>IDENTIFICATION</scope>
</reference>
<keyword evidence="1" id="KW-1185">Reference proteome</keyword>
<evidence type="ECO:0000313" key="2">
    <source>
        <dbReference type="WBParaSite" id="PEQ_0001231501-mRNA-1"/>
    </source>
</evidence>
<dbReference type="AlphaFoldDB" id="A0A914S0M2"/>
<organism evidence="1 2">
    <name type="scientific">Parascaris equorum</name>
    <name type="common">Equine roundworm</name>
    <dbReference type="NCBI Taxonomy" id="6256"/>
    <lineage>
        <taxon>Eukaryota</taxon>
        <taxon>Metazoa</taxon>
        <taxon>Ecdysozoa</taxon>
        <taxon>Nematoda</taxon>
        <taxon>Chromadorea</taxon>
        <taxon>Rhabditida</taxon>
        <taxon>Spirurina</taxon>
        <taxon>Ascaridomorpha</taxon>
        <taxon>Ascaridoidea</taxon>
        <taxon>Ascarididae</taxon>
        <taxon>Parascaris</taxon>
    </lineage>
</organism>
<accession>A0A914S0M2</accession>
<name>A0A914S0M2_PAREQ</name>
<dbReference type="WBParaSite" id="PEQ_0001231501-mRNA-1">
    <property type="protein sequence ID" value="PEQ_0001231501-mRNA-1"/>
    <property type="gene ID" value="PEQ_0001231501"/>
</dbReference>
<protein>
    <submittedName>
        <fullName evidence="2">Uncharacterized protein</fullName>
    </submittedName>
</protein>
<dbReference type="Proteomes" id="UP000887564">
    <property type="component" value="Unplaced"/>
</dbReference>
<sequence length="52" mass="5976">MRAYLTGQYQRVRTGRRDTGFVMGQVPVYGGPAPTGSEAKEYCFWHFCRFPV</sequence>
<proteinExistence type="predicted"/>